<dbReference type="Gene3D" id="3.90.190.20">
    <property type="entry name" value="Mur ligase, C-terminal domain"/>
    <property type="match status" value="1"/>
</dbReference>
<comment type="cofactor">
    <cofactor evidence="1">
        <name>Mg(2+)</name>
        <dbReference type="ChEBI" id="CHEBI:18420"/>
    </cofactor>
</comment>
<dbReference type="Gene3D" id="3.40.1190.10">
    <property type="entry name" value="Mur-like, catalytic domain"/>
    <property type="match status" value="1"/>
</dbReference>
<keyword evidence="15" id="KW-1185">Reference proteome</keyword>
<organism evidence="14 15">
    <name type="scientific">[Clostridium] cellulosi</name>
    <dbReference type="NCBI Taxonomy" id="29343"/>
    <lineage>
        <taxon>Bacteria</taxon>
        <taxon>Bacillati</taxon>
        <taxon>Bacillota</taxon>
        <taxon>Clostridia</taxon>
        <taxon>Eubacteriales</taxon>
        <taxon>Oscillospiraceae</taxon>
        <taxon>Oscillospiraceae incertae sedis</taxon>
    </lineage>
</organism>
<dbReference type="InterPro" id="IPR018109">
    <property type="entry name" value="Folylpolyglutamate_synth_CS"/>
</dbReference>
<dbReference type="InterPro" id="IPR004101">
    <property type="entry name" value="Mur_ligase_C"/>
</dbReference>
<evidence type="ECO:0000313" key="14">
    <source>
        <dbReference type="EMBL" id="CDZ24133.1"/>
    </source>
</evidence>
<evidence type="ECO:0000256" key="1">
    <source>
        <dbReference type="ARBA" id="ARBA00001946"/>
    </source>
</evidence>
<dbReference type="Pfam" id="PF02875">
    <property type="entry name" value="Mur_ligase_C"/>
    <property type="match status" value="1"/>
</dbReference>
<comment type="similarity">
    <text evidence="2 11">Belongs to the folylpolyglutamate synthase family.</text>
</comment>
<dbReference type="PANTHER" id="PTHR11136">
    <property type="entry name" value="FOLYLPOLYGLUTAMATE SYNTHASE-RELATED"/>
    <property type="match status" value="1"/>
</dbReference>
<dbReference type="InterPro" id="IPR001645">
    <property type="entry name" value="Folylpolyglutamate_synth"/>
</dbReference>
<accession>A0A078KNT3</accession>
<dbReference type="PROSITE" id="PS01012">
    <property type="entry name" value="FOLYLPOLYGLU_SYNT_2"/>
    <property type="match status" value="1"/>
</dbReference>
<feature type="domain" description="Mur ligase central" evidence="13">
    <location>
        <begin position="44"/>
        <end position="260"/>
    </location>
</feature>
<evidence type="ECO:0000259" key="12">
    <source>
        <dbReference type="Pfam" id="PF02875"/>
    </source>
</evidence>
<sequence>MTYDSAVKYIEATLRFGSKPGLSRIRNLLESIGNPQDDLRYIHVAGTNGKGSVSKAVSSVLTKSGFKTGLFISPYVTEFCERIQINGKYISHSDLAEEVEYLKCFIEKSDDQLTEFEIITALAFDYFKKQNCDIVVLEVGLGGRFDATNIIKKPLVSVITLISYDHMKILGDTLPKIAYEKCGIIKDGGITVSAPNQKPEVLETIMSSCAERSNTLILPNLSSVKIIKERIDGTDINYGGTNIHIPLPGRHQIANFITAYETLKALSRQGIDIPNDKIAEGMASVRFPARLEILSRSPLVILDGAHNVNGAEALADYINRYLREKPVIIIGMLRDKEYEKAAAILAPLAKSVITVKPDNPRALDQNQLADIVKKYCHDTIACDDHMLAFKKALELSNGSPVIICGSLYLASTMRNIVLQHIDKDFK</sequence>
<dbReference type="Pfam" id="PF08245">
    <property type="entry name" value="Mur_ligase_M"/>
    <property type="match status" value="1"/>
</dbReference>
<keyword evidence="4 11" id="KW-0436">Ligase</keyword>
<dbReference type="EMBL" id="LM995447">
    <property type="protein sequence ID" value="CDZ24133.1"/>
    <property type="molecule type" value="Genomic_DNA"/>
</dbReference>
<evidence type="ECO:0000256" key="8">
    <source>
        <dbReference type="ARBA" id="ARBA00022842"/>
    </source>
</evidence>
<evidence type="ECO:0000256" key="7">
    <source>
        <dbReference type="ARBA" id="ARBA00022840"/>
    </source>
</evidence>
<evidence type="ECO:0000259" key="13">
    <source>
        <dbReference type="Pfam" id="PF08245"/>
    </source>
</evidence>
<dbReference type="STRING" id="29343.CCDG5_1016"/>
<dbReference type="InterPro" id="IPR036565">
    <property type="entry name" value="Mur-like_cat_sf"/>
</dbReference>
<dbReference type="SUPFAM" id="SSF53623">
    <property type="entry name" value="MurD-like peptide ligases, catalytic domain"/>
    <property type="match status" value="1"/>
</dbReference>
<dbReference type="PROSITE" id="PS01011">
    <property type="entry name" value="FOLYLPOLYGLU_SYNT_1"/>
    <property type="match status" value="1"/>
</dbReference>
<evidence type="ECO:0000256" key="5">
    <source>
        <dbReference type="ARBA" id="ARBA00022723"/>
    </source>
</evidence>
<dbReference type="Proteomes" id="UP000032431">
    <property type="component" value="Chromosome I"/>
</dbReference>
<keyword evidence="8" id="KW-0460">Magnesium</keyword>
<keyword evidence="6 11" id="KW-0547">Nucleotide-binding</keyword>
<evidence type="ECO:0000313" key="15">
    <source>
        <dbReference type="Proteomes" id="UP000032431"/>
    </source>
</evidence>
<dbReference type="InterPro" id="IPR036615">
    <property type="entry name" value="Mur_ligase_C_dom_sf"/>
</dbReference>
<dbReference type="AlphaFoldDB" id="A0A078KNT3"/>
<dbReference type="PIRSF" id="PIRSF001563">
    <property type="entry name" value="Folylpolyglu_synth"/>
    <property type="match status" value="1"/>
</dbReference>
<evidence type="ECO:0000256" key="3">
    <source>
        <dbReference type="ARBA" id="ARBA00013025"/>
    </source>
</evidence>
<dbReference type="HOGENOM" id="CLU_015869_1_1_9"/>
<evidence type="ECO:0000256" key="10">
    <source>
        <dbReference type="ARBA" id="ARBA00047493"/>
    </source>
</evidence>
<dbReference type="GO" id="GO:0046872">
    <property type="term" value="F:metal ion binding"/>
    <property type="evidence" value="ECO:0007669"/>
    <property type="project" value="UniProtKB-KW"/>
</dbReference>
<dbReference type="GO" id="GO:0008841">
    <property type="term" value="F:dihydrofolate synthase activity"/>
    <property type="evidence" value="ECO:0007669"/>
    <property type="project" value="TreeGrafter"/>
</dbReference>
<feature type="domain" description="Mur ligase C-terminal" evidence="12">
    <location>
        <begin position="290"/>
        <end position="406"/>
    </location>
</feature>
<dbReference type="EC" id="6.3.2.17" evidence="3"/>
<dbReference type="PANTHER" id="PTHR11136:SF0">
    <property type="entry name" value="DIHYDROFOLATE SYNTHETASE-RELATED"/>
    <property type="match status" value="1"/>
</dbReference>
<dbReference type="GO" id="GO:0004326">
    <property type="term" value="F:tetrahydrofolylpolyglutamate synthase activity"/>
    <property type="evidence" value="ECO:0007669"/>
    <property type="project" value="UniProtKB-EC"/>
</dbReference>
<protein>
    <recommendedName>
        <fullName evidence="3">tetrahydrofolate synthase</fullName>
        <ecNumber evidence="3">6.3.2.17</ecNumber>
    </recommendedName>
    <alternativeName>
        <fullName evidence="9">Tetrahydrofolylpolyglutamate synthase</fullName>
    </alternativeName>
</protein>
<comment type="catalytic activity">
    <reaction evidence="10">
        <text>(6S)-5,6,7,8-tetrahydrofolyl-(gamma-L-Glu)(n) + L-glutamate + ATP = (6S)-5,6,7,8-tetrahydrofolyl-(gamma-L-Glu)(n+1) + ADP + phosphate + H(+)</text>
        <dbReference type="Rhea" id="RHEA:10580"/>
        <dbReference type="Rhea" id="RHEA-COMP:14738"/>
        <dbReference type="Rhea" id="RHEA-COMP:14740"/>
        <dbReference type="ChEBI" id="CHEBI:15378"/>
        <dbReference type="ChEBI" id="CHEBI:29985"/>
        <dbReference type="ChEBI" id="CHEBI:30616"/>
        <dbReference type="ChEBI" id="CHEBI:43474"/>
        <dbReference type="ChEBI" id="CHEBI:141005"/>
        <dbReference type="ChEBI" id="CHEBI:456216"/>
        <dbReference type="EC" id="6.3.2.17"/>
    </reaction>
</comment>
<evidence type="ECO:0000256" key="9">
    <source>
        <dbReference type="ARBA" id="ARBA00030592"/>
    </source>
</evidence>
<keyword evidence="7 11" id="KW-0067">ATP-binding</keyword>
<gene>
    <name evidence="14" type="ORF">CCDG5_1016</name>
</gene>
<evidence type="ECO:0000256" key="6">
    <source>
        <dbReference type="ARBA" id="ARBA00022741"/>
    </source>
</evidence>
<name>A0A078KNT3_9FIRM</name>
<evidence type="ECO:0000256" key="2">
    <source>
        <dbReference type="ARBA" id="ARBA00008276"/>
    </source>
</evidence>
<keyword evidence="5" id="KW-0479">Metal-binding</keyword>
<dbReference type="GO" id="GO:0005737">
    <property type="term" value="C:cytoplasm"/>
    <property type="evidence" value="ECO:0007669"/>
    <property type="project" value="TreeGrafter"/>
</dbReference>
<dbReference type="NCBIfam" id="TIGR01499">
    <property type="entry name" value="folC"/>
    <property type="match status" value="1"/>
</dbReference>
<reference evidence="15" key="1">
    <citation type="submission" date="2014-07" db="EMBL/GenBank/DDBJ databases">
        <authorList>
            <person name="Wibberg D."/>
        </authorList>
    </citation>
    <scope>NUCLEOTIDE SEQUENCE [LARGE SCALE GENOMIC DNA]</scope>
    <source>
        <strain evidence="15">DG5</strain>
    </source>
</reference>
<dbReference type="FunFam" id="3.40.1190.10:FF:000011">
    <property type="entry name" value="Folylpolyglutamate synthase/dihydrofolate synthase"/>
    <property type="match status" value="1"/>
</dbReference>
<evidence type="ECO:0000256" key="11">
    <source>
        <dbReference type="PIRNR" id="PIRNR001563"/>
    </source>
</evidence>
<dbReference type="GO" id="GO:0005524">
    <property type="term" value="F:ATP binding"/>
    <property type="evidence" value="ECO:0007669"/>
    <property type="project" value="UniProtKB-KW"/>
</dbReference>
<proteinExistence type="inferred from homology"/>
<dbReference type="PATRIC" id="fig|29343.3.peg.1072"/>
<dbReference type="KEGG" id="ccel:CCDG5_1016"/>
<evidence type="ECO:0000256" key="4">
    <source>
        <dbReference type="ARBA" id="ARBA00022598"/>
    </source>
</evidence>
<dbReference type="SUPFAM" id="SSF53244">
    <property type="entry name" value="MurD-like peptide ligases, peptide-binding domain"/>
    <property type="match status" value="1"/>
</dbReference>
<dbReference type="InterPro" id="IPR013221">
    <property type="entry name" value="Mur_ligase_cen"/>
</dbReference>